<dbReference type="SUPFAM" id="SSF54001">
    <property type="entry name" value="Cysteine proteinases"/>
    <property type="match status" value="1"/>
</dbReference>
<protein>
    <recommendedName>
        <fullName evidence="3">Permuted papain-like amidase enzyme, YaeF/YiiX, C92 family</fullName>
    </recommendedName>
</protein>
<evidence type="ECO:0008006" key="3">
    <source>
        <dbReference type="Google" id="ProtNLM"/>
    </source>
</evidence>
<dbReference type="Gene3D" id="3.90.1720.10">
    <property type="entry name" value="endopeptidase domain like (from Nostoc punctiforme)"/>
    <property type="match status" value="1"/>
</dbReference>
<dbReference type="InterPro" id="IPR038765">
    <property type="entry name" value="Papain-like_cys_pep_sf"/>
</dbReference>
<dbReference type="EMBL" id="AKJY01000003">
    <property type="protein sequence ID" value="EJL75856.1"/>
    <property type="molecule type" value="Genomic_DNA"/>
</dbReference>
<reference evidence="1 2" key="1">
    <citation type="journal article" date="2012" name="J. Bacteriol.">
        <title>Twenty-one genome sequences from Pseudomonas species and 19 genome sequences from diverse bacteria isolated from the rhizosphere and endosphere of Populus deltoides.</title>
        <authorList>
            <person name="Brown S.D."/>
            <person name="Utturkar S.M."/>
            <person name="Klingeman D.M."/>
            <person name="Johnson C.M."/>
            <person name="Martin S.L."/>
            <person name="Land M.L."/>
            <person name="Lu T.Y."/>
            <person name="Schadt C.W."/>
            <person name="Doktycz M.J."/>
            <person name="Pelletier D.A."/>
        </authorList>
    </citation>
    <scope>NUCLEOTIDE SEQUENCE [LARGE SCALE GENOMIC DNA]</scope>
    <source>
        <strain evidence="1 2">CF314</strain>
    </source>
</reference>
<dbReference type="PATRIC" id="fig|1144316.3.peg.253"/>
<organism evidence="1 2">
    <name type="scientific">Chryseobacterium populi</name>
    <dbReference type="NCBI Taxonomy" id="1144316"/>
    <lineage>
        <taxon>Bacteria</taxon>
        <taxon>Pseudomonadati</taxon>
        <taxon>Bacteroidota</taxon>
        <taxon>Flavobacteriia</taxon>
        <taxon>Flavobacteriales</taxon>
        <taxon>Weeksellaceae</taxon>
        <taxon>Chryseobacterium group</taxon>
        <taxon>Chryseobacterium</taxon>
    </lineage>
</organism>
<keyword evidence="2" id="KW-1185">Reference proteome</keyword>
<dbReference type="PROSITE" id="PS51257">
    <property type="entry name" value="PROKAR_LIPOPROTEIN"/>
    <property type="match status" value="1"/>
</dbReference>
<proteinExistence type="predicted"/>
<comment type="caution">
    <text evidence="1">The sequence shown here is derived from an EMBL/GenBank/DDBJ whole genome shotgun (WGS) entry which is preliminary data.</text>
</comment>
<dbReference type="RefSeq" id="WP_007839817.1">
    <property type="nucleotide sequence ID" value="NZ_AKJY01000003.1"/>
</dbReference>
<accession>J3CPV7</accession>
<dbReference type="AlphaFoldDB" id="J3CPV7"/>
<sequence>MYKYSLLFLIFLGIGCSKKKMLGDDIKKIVPEKNHIYLFYRKTDSKNGIIAQSYNKWGSQMSHIAIGLTDEKNKFTIYHILEKDVKKTKNDIWSSTIEDFYQAKNEKIIGAEVWKSREKISDTQLNKLRSTIDSLKKTNTKFDFDFDFNDHHKMYCSEFIYYLLHSVHQLKINPSLSEKKLSGINKTFLGRSALHYLPVDFLRQNKNFVEIYSEFDVESKK</sequence>
<dbReference type="Proteomes" id="UP000007509">
    <property type="component" value="Unassembled WGS sequence"/>
</dbReference>
<gene>
    <name evidence="1" type="ORF">PMI13_00252</name>
</gene>
<evidence type="ECO:0000313" key="1">
    <source>
        <dbReference type="EMBL" id="EJL75856.1"/>
    </source>
</evidence>
<evidence type="ECO:0000313" key="2">
    <source>
        <dbReference type="Proteomes" id="UP000007509"/>
    </source>
</evidence>
<name>J3CPV7_9FLAO</name>